<name>A0A4R2QND5_9PSEU</name>
<accession>A0A4R2QND5</accession>
<dbReference type="OrthoDB" id="833207at2"/>
<gene>
    <name evidence="1" type="ORF">EV191_108207</name>
</gene>
<dbReference type="PANTHER" id="PTHR10668">
    <property type="entry name" value="PHYTOENE DEHYDROGENASE"/>
    <property type="match status" value="1"/>
</dbReference>
<keyword evidence="2" id="KW-1185">Reference proteome</keyword>
<comment type="caution">
    <text evidence="1">The sequence shown here is derived from an EMBL/GenBank/DDBJ whole genome shotgun (WGS) entry which is preliminary data.</text>
</comment>
<dbReference type="AlphaFoldDB" id="A0A4R2QND5"/>
<organism evidence="1 2">
    <name type="scientific">Tamaricihabitans halophyticus</name>
    <dbReference type="NCBI Taxonomy" id="1262583"/>
    <lineage>
        <taxon>Bacteria</taxon>
        <taxon>Bacillati</taxon>
        <taxon>Actinomycetota</taxon>
        <taxon>Actinomycetes</taxon>
        <taxon>Pseudonocardiales</taxon>
        <taxon>Pseudonocardiaceae</taxon>
        <taxon>Tamaricihabitans</taxon>
    </lineage>
</organism>
<sequence>MWTSPPRPPAVEPAETADAVVIGAGPNGLVAANLLVDAGWDVLLVEAQPEPGGAVRTVRPFGPDYQFDLASAFYPLAAVSPAMRDLRLAEYGLRWCHAPAALGHVLPDDRCALLFRDIEATAASLDTFAPGDGARWRTQARRWQTVRADLLRALLTPFPPVRAGLGLAATLGVGDGLRFAQQALLSARALGERDFAGQGARLLLAGSALHTDLGPEQAGSGLFGWLLCMLAQDTGFPAPYGGAGALTTALVRRFTAKGGRLNCGRAITGVLTARGRAVGVRDAAGQLVRARQAVLADVSAPALYLDLVGPAALPPAFVADLHGFRWDDATVKVNWALSGPIPWRNPDAALAGTVHLDGDLDDLSGFSTDLACARQPARPFVLLGQMSTTDPSRSPAGTETVWAYTHVPRGVIWTTDRLRRYADRIQAIVEAHASGFGTRVRDRWIQGPGELEASDANLADGAINGGTAAPHQQLVFRPVPGLGRADTPIDRLFLASASAHPGGAVHGAPGANAARAALARAGVAGPVYAAMMRRTRRALYG</sequence>
<dbReference type="Proteomes" id="UP000294911">
    <property type="component" value="Unassembled WGS sequence"/>
</dbReference>
<reference evidence="1 2" key="1">
    <citation type="submission" date="2019-03" db="EMBL/GenBank/DDBJ databases">
        <title>Genomic Encyclopedia of Type Strains, Phase IV (KMG-IV): sequencing the most valuable type-strain genomes for metagenomic binning, comparative biology and taxonomic classification.</title>
        <authorList>
            <person name="Goeker M."/>
        </authorList>
    </citation>
    <scope>NUCLEOTIDE SEQUENCE [LARGE SCALE GENOMIC DNA]</scope>
    <source>
        <strain evidence="1 2">DSM 45765</strain>
    </source>
</reference>
<protein>
    <submittedName>
        <fullName evidence="1">Phytoene dehydrogenase-like protein</fullName>
    </submittedName>
</protein>
<dbReference type="PANTHER" id="PTHR10668:SF105">
    <property type="entry name" value="DEHYDROGENASE-RELATED"/>
    <property type="match status" value="1"/>
</dbReference>
<evidence type="ECO:0000313" key="1">
    <source>
        <dbReference type="EMBL" id="TCP50118.1"/>
    </source>
</evidence>
<evidence type="ECO:0000313" key="2">
    <source>
        <dbReference type="Proteomes" id="UP000294911"/>
    </source>
</evidence>
<proteinExistence type="predicted"/>
<dbReference type="Gene3D" id="3.50.50.60">
    <property type="entry name" value="FAD/NAD(P)-binding domain"/>
    <property type="match status" value="2"/>
</dbReference>
<dbReference type="EMBL" id="SLXQ01000008">
    <property type="protein sequence ID" value="TCP50118.1"/>
    <property type="molecule type" value="Genomic_DNA"/>
</dbReference>
<dbReference type="InterPro" id="IPR036188">
    <property type="entry name" value="FAD/NAD-bd_sf"/>
</dbReference>
<dbReference type="SUPFAM" id="SSF51905">
    <property type="entry name" value="FAD/NAD(P)-binding domain"/>
    <property type="match status" value="1"/>
</dbReference>
<dbReference type="RefSeq" id="WP_132878417.1">
    <property type="nucleotide sequence ID" value="NZ_SLXQ01000008.1"/>
</dbReference>
<dbReference type="Pfam" id="PF13450">
    <property type="entry name" value="NAD_binding_8"/>
    <property type="match status" value="1"/>
</dbReference>